<dbReference type="GO" id="GO:0004518">
    <property type="term" value="F:nuclease activity"/>
    <property type="evidence" value="ECO:0007669"/>
    <property type="project" value="UniProtKB-KW"/>
</dbReference>
<evidence type="ECO:0000256" key="5">
    <source>
        <dbReference type="ARBA" id="ARBA00022801"/>
    </source>
</evidence>
<reference evidence="11" key="1">
    <citation type="submission" date="2017-09" db="EMBL/GenBank/DDBJ databases">
        <title>Depth-based differentiation of microbial function through sediment-hosted aquifers and enrichment of novel symbionts in the deep terrestrial subsurface.</title>
        <authorList>
            <person name="Probst A.J."/>
            <person name="Ladd B."/>
            <person name="Jarett J.K."/>
            <person name="Geller-Mcgrath D.E."/>
            <person name="Sieber C.M.K."/>
            <person name="Emerson J.B."/>
            <person name="Anantharaman K."/>
            <person name="Thomas B.C."/>
            <person name="Malmstrom R."/>
            <person name="Stieglmeier M."/>
            <person name="Klingl A."/>
            <person name="Woyke T."/>
            <person name="Ryan C.M."/>
            <person name="Banfield J.F."/>
        </authorList>
    </citation>
    <scope>NUCLEOTIDE SEQUENCE [LARGE SCALE GENOMIC DNA]</scope>
</reference>
<keyword evidence="5" id="KW-0378">Hydrolase</keyword>
<dbReference type="InterPro" id="IPR050556">
    <property type="entry name" value="Type_II_TA_system_RNase"/>
</dbReference>
<evidence type="ECO:0000256" key="2">
    <source>
        <dbReference type="ARBA" id="ARBA00022649"/>
    </source>
</evidence>
<dbReference type="GO" id="GO:0046872">
    <property type="term" value="F:metal ion binding"/>
    <property type="evidence" value="ECO:0007669"/>
    <property type="project" value="UniProtKB-KW"/>
</dbReference>
<dbReference type="SUPFAM" id="SSF88723">
    <property type="entry name" value="PIN domain-like"/>
    <property type="match status" value="1"/>
</dbReference>
<evidence type="ECO:0000256" key="4">
    <source>
        <dbReference type="ARBA" id="ARBA00022723"/>
    </source>
</evidence>
<comment type="caution">
    <text evidence="10">The sequence shown here is derived from an EMBL/GenBank/DDBJ whole genome shotgun (WGS) entry which is preliminary data.</text>
</comment>
<dbReference type="PANTHER" id="PTHR33653">
    <property type="entry name" value="RIBONUCLEASE VAPC2"/>
    <property type="match status" value="1"/>
</dbReference>
<keyword evidence="4" id="KW-0479">Metal-binding</keyword>
<keyword evidence="3" id="KW-0540">Nuclease</keyword>
<accession>A0A2M6YSI6</accession>
<name>A0A2M6YSI6_9BACT</name>
<dbReference type="CDD" id="cd09881">
    <property type="entry name" value="PIN_VapC4-5_FitB-like"/>
    <property type="match status" value="1"/>
</dbReference>
<keyword evidence="6" id="KW-0460">Magnesium</keyword>
<dbReference type="GO" id="GO:0016787">
    <property type="term" value="F:hydrolase activity"/>
    <property type="evidence" value="ECO:0007669"/>
    <property type="project" value="UniProtKB-KW"/>
</dbReference>
<feature type="transmembrane region" description="Helical" evidence="8">
    <location>
        <begin position="96"/>
        <end position="114"/>
    </location>
</feature>
<keyword evidence="2" id="KW-1277">Toxin-antitoxin system</keyword>
<evidence type="ECO:0000256" key="3">
    <source>
        <dbReference type="ARBA" id="ARBA00022722"/>
    </source>
</evidence>
<evidence type="ECO:0000259" key="9">
    <source>
        <dbReference type="Pfam" id="PF01850"/>
    </source>
</evidence>
<keyword evidence="8" id="KW-0812">Transmembrane</keyword>
<dbReference type="InterPro" id="IPR002716">
    <property type="entry name" value="PIN_dom"/>
</dbReference>
<dbReference type="Proteomes" id="UP000230184">
    <property type="component" value="Unassembled WGS sequence"/>
</dbReference>
<evidence type="ECO:0000256" key="1">
    <source>
        <dbReference type="ARBA" id="ARBA00001946"/>
    </source>
</evidence>
<feature type="domain" description="PIN" evidence="9">
    <location>
        <begin position="4"/>
        <end position="124"/>
    </location>
</feature>
<sequence>MKTYFLDTSVIIDYLRGKEEAVNLVDGLKGKLVSSNICLSELYEGIYRSKNKNAESTVLEFFSGLSKTYGLNQKIAQEFGSLRKNLKQKGEIIEDLGIMIAATCLVYNLSLVTLNKRHFSRVKGLDIV</sequence>
<dbReference type="AlphaFoldDB" id="A0A2M6YSI6"/>
<protein>
    <recommendedName>
        <fullName evidence="9">PIN domain-containing protein</fullName>
    </recommendedName>
</protein>
<evidence type="ECO:0000313" key="10">
    <source>
        <dbReference type="EMBL" id="PIU36457.1"/>
    </source>
</evidence>
<comment type="cofactor">
    <cofactor evidence="1">
        <name>Mg(2+)</name>
        <dbReference type="ChEBI" id="CHEBI:18420"/>
    </cofactor>
</comment>
<comment type="similarity">
    <text evidence="7">Belongs to the PINc/VapC protein family.</text>
</comment>
<gene>
    <name evidence="10" type="ORF">COT02_05930</name>
</gene>
<dbReference type="Gene3D" id="3.40.50.1010">
    <property type="entry name" value="5'-nuclease"/>
    <property type="match status" value="1"/>
</dbReference>
<dbReference type="EMBL" id="PEWY01000166">
    <property type="protein sequence ID" value="PIU36457.1"/>
    <property type="molecule type" value="Genomic_DNA"/>
</dbReference>
<evidence type="ECO:0000313" key="11">
    <source>
        <dbReference type="Proteomes" id="UP000230184"/>
    </source>
</evidence>
<dbReference type="InterPro" id="IPR029060">
    <property type="entry name" value="PIN-like_dom_sf"/>
</dbReference>
<dbReference type="PANTHER" id="PTHR33653:SF1">
    <property type="entry name" value="RIBONUCLEASE VAPC2"/>
    <property type="match status" value="1"/>
</dbReference>
<keyword evidence="8" id="KW-0472">Membrane</keyword>
<proteinExistence type="inferred from homology"/>
<evidence type="ECO:0000256" key="6">
    <source>
        <dbReference type="ARBA" id="ARBA00022842"/>
    </source>
</evidence>
<keyword evidence="8" id="KW-1133">Transmembrane helix</keyword>
<evidence type="ECO:0000256" key="8">
    <source>
        <dbReference type="SAM" id="Phobius"/>
    </source>
</evidence>
<organism evidence="10 11">
    <name type="scientific">Candidatus Roizmanbacteria bacterium CG07_land_8_20_14_0_80_34_15</name>
    <dbReference type="NCBI Taxonomy" id="1974849"/>
    <lineage>
        <taxon>Bacteria</taxon>
        <taxon>Candidatus Roizmaniibacteriota</taxon>
    </lineage>
</organism>
<dbReference type="Pfam" id="PF01850">
    <property type="entry name" value="PIN"/>
    <property type="match status" value="1"/>
</dbReference>
<evidence type="ECO:0000256" key="7">
    <source>
        <dbReference type="ARBA" id="ARBA00038093"/>
    </source>
</evidence>